<dbReference type="Gene3D" id="3.40.50.1820">
    <property type="entry name" value="alpha/beta hydrolase"/>
    <property type="match status" value="1"/>
</dbReference>
<proteinExistence type="predicted"/>
<sequence>MPFVDLIAKDDYTSIWYSTNSPCRNVGGFDPAKPTIVMMHPLHVDSTWLYPQLDDPRLGSKYNVVVFDTRVTGPSTQRFSGKYDLNVAAADIAHAFYHLRLPAAHIFASEVWTLVALRLAAIFPELCLSLTLCNVPSQVELKGTIDVFEEMTRLWCFAADLESFEHACGLLVTSHAAPHAHPDFADELVAFYQMHWPPFQASRLIAIAQVIINRMPMSSNALRNVQCPVLICQAENNPLYPFNHADRLCEDLLNVPGGATVYGIKSMTGLITVFSASIINKVFSAFLSRQPVTRSDPVYPTESLAEMMMSGLQRLAEFEHNPLIAFRDPASPLSFSLVTEEVYKDQEETFRAFEKGQKYAFSPLGNNGRPLRKFSERKDETLLIESDGFSYAGTFSSFL</sequence>
<comment type="caution">
    <text evidence="1">The sequence shown here is derived from an EMBL/GenBank/DDBJ whole genome shotgun (WGS) entry which is preliminary data.</text>
</comment>
<dbReference type="PANTHER" id="PTHR43433:SF5">
    <property type="entry name" value="AB HYDROLASE-1 DOMAIN-CONTAINING PROTEIN"/>
    <property type="match status" value="1"/>
</dbReference>
<keyword evidence="2" id="KW-1185">Reference proteome</keyword>
<dbReference type="InterPro" id="IPR050471">
    <property type="entry name" value="AB_hydrolase"/>
</dbReference>
<dbReference type="AlphaFoldDB" id="A0A8K0UR62"/>
<name>A0A8K0UR62_9AGAR</name>
<dbReference type="SUPFAM" id="SSF53474">
    <property type="entry name" value="alpha/beta-Hydrolases"/>
    <property type="match status" value="1"/>
</dbReference>
<evidence type="ECO:0000313" key="2">
    <source>
        <dbReference type="Proteomes" id="UP000813824"/>
    </source>
</evidence>
<dbReference type="InterPro" id="IPR029058">
    <property type="entry name" value="AB_hydrolase_fold"/>
</dbReference>
<dbReference type="OrthoDB" id="19657at2759"/>
<gene>
    <name evidence="1" type="ORF">BXZ70DRAFT_60548</name>
</gene>
<dbReference type="PANTHER" id="PTHR43433">
    <property type="entry name" value="HYDROLASE, ALPHA/BETA FOLD FAMILY PROTEIN"/>
    <property type="match status" value="1"/>
</dbReference>
<reference evidence="1" key="1">
    <citation type="journal article" date="2021" name="New Phytol.">
        <title>Evolutionary innovations through gain and loss of genes in the ectomycorrhizal Boletales.</title>
        <authorList>
            <person name="Wu G."/>
            <person name="Miyauchi S."/>
            <person name="Morin E."/>
            <person name="Kuo A."/>
            <person name="Drula E."/>
            <person name="Varga T."/>
            <person name="Kohler A."/>
            <person name="Feng B."/>
            <person name="Cao Y."/>
            <person name="Lipzen A."/>
            <person name="Daum C."/>
            <person name="Hundley H."/>
            <person name="Pangilinan J."/>
            <person name="Johnson J."/>
            <person name="Barry K."/>
            <person name="LaButti K."/>
            <person name="Ng V."/>
            <person name="Ahrendt S."/>
            <person name="Min B."/>
            <person name="Choi I.G."/>
            <person name="Park H."/>
            <person name="Plett J.M."/>
            <person name="Magnuson J."/>
            <person name="Spatafora J.W."/>
            <person name="Nagy L.G."/>
            <person name="Henrissat B."/>
            <person name="Grigoriev I.V."/>
            <person name="Yang Z.L."/>
            <person name="Xu J."/>
            <person name="Martin F.M."/>
        </authorList>
    </citation>
    <scope>NUCLEOTIDE SEQUENCE</scope>
    <source>
        <strain evidence="1">KKN 215</strain>
    </source>
</reference>
<protein>
    <submittedName>
        <fullName evidence="1">Alpha/beta-hydrolase</fullName>
    </submittedName>
</protein>
<organism evidence="1 2">
    <name type="scientific">Cristinia sonorae</name>
    <dbReference type="NCBI Taxonomy" id="1940300"/>
    <lineage>
        <taxon>Eukaryota</taxon>
        <taxon>Fungi</taxon>
        <taxon>Dikarya</taxon>
        <taxon>Basidiomycota</taxon>
        <taxon>Agaricomycotina</taxon>
        <taxon>Agaricomycetes</taxon>
        <taxon>Agaricomycetidae</taxon>
        <taxon>Agaricales</taxon>
        <taxon>Pleurotineae</taxon>
        <taxon>Stephanosporaceae</taxon>
        <taxon>Cristinia</taxon>
    </lineage>
</organism>
<evidence type="ECO:0000313" key="1">
    <source>
        <dbReference type="EMBL" id="KAH8102213.1"/>
    </source>
</evidence>
<dbReference type="EMBL" id="JAEVFJ010000010">
    <property type="protein sequence ID" value="KAH8102213.1"/>
    <property type="molecule type" value="Genomic_DNA"/>
</dbReference>
<dbReference type="Proteomes" id="UP000813824">
    <property type="component" value="Unassembled WGS sequence"/>
</dbReference>
<accession>A0A8K0UR62</accession>